<comment type="function">
    <text evidence="2">Catalyzes the dephosphorylation of D,L-glyceraldehyde 3-phosphate in vitro.</text>
</comment>
<dbReference type="SFLD" id="SFLDS00003">
    <property type="entry name" value="Haloacid_Dehalogenase"/>
    <property type="match status" value="1"/>
</dbReference>
<dbReference type="InterPro" id="IPR051400">
    <property type="entry name" value="HAD-like_hydrolase"/>
</dbReference>
<dbReference type="PRINTS" id="PR00413">
    <property type="entry name" value="HADHALOGNASE"/>
</dbReference>
<evidence type="ECO:0000256" key="2">
    <source>
        <dbReference type="ARBA" id="ARBA00003513"/>
    </source>
</evidence>
<proteinExistence type="inferred from homology"/>
<dbReference type="Proteomes" id="UP000510821">
    <property type="component" value="Chromosome"/>
</dbReference>
<organism evidence="8 9">
    <name type="scientific">Fermentimicrarchaeum limneticum</name>
    <dbReference type="NCBI Taxonomy" id="2795018"/>
    <lineage>
        <taxon>Archaea</taxon>
        <taxon>Candidatus Micrarchaeota</taxon>
        <taxon>Candidatus Fermentimicrarchaeales</taxon>
        <taxon>Candidatus Fermentimicrarchaeaceae</taxon>
        <taxon>Candidatus Fermentimicrarchaeum</taxon>
    </lineage>
</organism>
<dbReference type="NCBIfam" id="TIGR01549">
    <property type="entry name" value="HAD-SF-IA-v1"/>
    <property type="match status" value="1"/>
</dbReference>
<name>A0A7D5XFK6_FERL1</name>
<dbReference type="InterPro" id="IPR011950">
    <property type="entry name" value="HAD-SF_hydro_IA_CTE7"/>
</dbReference>
<gene>
    <name evidence="8" type="ORF">Sv326_1058</name>
</gene>
<evidence type="ECO:0000256" key="6">
    <source>
        <dbReference type="ARBA" id="ARBA00022801"/>
    </source>
</evidence>
<dbReference type="GO" id="GO:0044281">
    <property type="term" value="P:small molecule metabolic process"/>
    <property type="evidence" value="ECO:0007669"/>
    <property type="project" value="UniProtKB-ARBA"/>
</dbReference>
<dbReference type="Gene3D" id="3.40.50.1000">
    <property type="entry name" value="HAD superfamily/HAD-like"/>
    <property type="match status" value="1"/>
</dbReference>
<evidence type="ECO:0000256" key="5">
    <source>
        <dbReference type="ARBA" id="ARBA00022723"/>
    </source>
</evidence>
<keyword evidence="7" id="KW-0460">Magnesium</keyword>
<dbReference type="InterPro" id="IPR006439">
    <property type="entry name" value="HAD-SF_hydro_IA"/>
</dbReference>
<evidence type="ECO:0000313" key="9">
    <source>
        <dbReference type="Proteomes" id="UP000510821"/>
    </source>
</evidence>
<dbReference type="PANTHER" id="PTHR46470">
    <property type="entry name" value="N-ACYLNEURAMINATE-9-PHOSPHATASE"/>
    <property type="match status" value="1"/>
</dbReference>
<reference evidence="9" key="1">
    <citation type="submission" date="2020-07" db="EMBL/GenBank/DDBJ databases">
        <title>Metabolic diversity and evolutionary history of the archaeal phylum ###Micrarchaeota### uncovered from a freshwater lake metagenome.</title>
        <authorList>
            <person name="Kadnikov V.V."/>
            <person name="Savvichev A.S."/>
            <person name="Mardanov A.V."/>
            <person name="Beletsky A.V."/>
            <person name="Chupakov A.V."/>
            <person name="Kokryatskaya N.M."/>
            <person name="Pimenov N.V."/>
            <person name="Ravin N.V."/>
        </authorList>
    </citation>
    <scope>NUCLEOTIDE SEQUENCE [LARGE SCALE GENOMIC DNA]</scope>
</reference>
<dbReference type="EMBL" id="CP058998">
    <property type="protein sequence ID" value="QLJ53233.1"/>
    <property type="molecule type" value="Genomic_DNA"/>
</dbReference>
<evidence type="ECO:0000313" key="8">
    <source>
        <dbReference type="EMBL" id="QLJ53233.1"/>
    </source>
</evidence>
<keyword evidence="6" id="KW-0378">Hydrolase</keyword>
<dbReference type="GO" id="GO:0046872">
    <property type="term" value="F:metal ion binding"/>
    <property type="evidence" value="ECO:0007669"/>
    <property type="project" value="UniProtKB-KW"/>
</dbReference>
<evidence type="ECO:0000256" key="4">
    <source>
        <dbReference type="ARBA" id="ARBA00019531"/>
    </source>
</evidence>
<evidence type="ECO:0000256" key="7">
    <source>
        <dbReference type="ARBA" id="ARBA00022842"/>
    </source>
</evidence>
<dbReference type="PANTHER" id="PTHR46470:SF2">
    <property type="entry name" value="GLYCERALDEHYDE 3-PHOSPHATE PHOSPHATASE"/>
    <property type="match status" value="1"/>
</dbReference>
<dbReference type="Gene3D" id="1.10.150.520">
    <property type="match status" value="1"/>
</dbReference>
<sequence length="216" mass="24482">MIKAILFDIDNTLFPSGEFAELARRNAINAMIEAGLDADATETYAKLKKIIKKYGPNYPKHFNALLRELSMGNDPKIIAAGIVAYHQAKASIFPYPDVPKTIIQLREKGYRICVASEGRALKQWDKLIRLGLHNIFHDVFVTSRKSEKFYRSVLTKLKLKPQEIMMVGDSIEKDIRPARKLGITTVLVSSHPSKEGDYRINKISELPAIIERLEND</sequence>
<dbReference type="SUPFAM" id="SSF56784">
    <property type="entry name" value="HAD-like"/>
    <property type="match status" value="1"/>
</dbReference>
<dbReference type="InterPro" id="IPR036412">
    <property type="entry name" value="HAD-like_sf"/>
</dbReference>
<comment type="cofactor">
    <cofactor evidence="1">
        <name>Mg(2+)</name>
        <dbReference type="ChEBI" id="CHEBI:18420"/>
    </cofactor>
</comment>
<dbReference type="SFLD" id="SFLDG01129">
    <property type="entry name" value="C1.5:_HAD__Beta-PGM__Phosphata"/>
    <property type="match status" value="1"/>
</dbReference>
<comment type="similarity">
    <text evidence="3">Belongs to the HAD-like hydrolase superfamily.</text>
</comment>
<dbReference type="KEGG" id="flt:Sv326_1058"/>
<accession>A0A7D5XFK6</accession>
<dbReference type="InterPro" id="IPR023214">
    <property type="entry name" value="HAD_sf"/>
</dbReference>
<dbReference type="NCBIfam" id="TIGR02253">
    <property type="entry name" value="CTE7"/>
    <property type="match status" value="1"/>
</dbReference>
<dbReference type="GO" id="GO:0016791">
    <property type="term" value="F:phosphatase activity"/>
    <property type="evidence" value="ECO:0007669"/>
    <property type="project" value="TreeGrafter"/>
</dbReference>
<dbReference type="AlphaFoldDB" id="A0A7D5XFK6"/>
<evidence type="ECO:0000256" key="1">
    <source>
        <dbReference type="ARBA" id="ARBA00001946"/>
    </source>
</evidence>
<evidence type="ECO:0000256" key="3">
    <source>
        <dbReference type="ARBA" id="ARBA00007958"/>
    </source>
</evidence>
<keyword evidence="5" id="KW-0479">Metal-binding</keyword>
<dbReference type="Pfam" id="PF00702">
    <property type="entry name" value="Hydrolase"/>
    <property type="match status" value="1"/>
</dbReference>
<protein>
    <recommendedName>
        <fullName evidence="4">Glyceraldehyde 3-phosphate phosphatase</fullName>
    </recommendedName>
</protein>